<evidence type="ECO:0000313" key="3">
    <source>
        <dbReference type="EMBL" id="TDW14550.1"/>
    </source>
</evidence>
<dbReference type="AlphaFoldDB" id="A0A4R7ZHP9"/>
<reference evidence="3 4" key="1">
    <citation type="submission" date="2019-03" db="EMBL/GenBank/DDBJ databases">
        <title>Genomic Encyclopedia of Type Strains, Phase IV (KMG-IV): sequencing the most valuable type-strain genomes for metagenomic binning, comparative biology and taxonomic classification.</title>
        <authorList>
            <person name="Goeker M."/>
        </authorList>
    </citation>
    <scope>NUCLEOTIDE SEQUENCE [LARGE SCALE GENOMIC DNA]</scope>
    <source>
        <strain evidence="3 4">DSM 28867</strain>
    </source>
</reference>
<keyword evidence="4" id="KW-1185">Reference proteome</keyword>
<accession>A0A4R7ZHP9</accession>
<gene>
    <name evidence="3" type="ORF">EDD63_14019</name>
</gene>
<name>A0A4R7ZHP9_9FIRM</name>
<dbReference type="Proteomes" id="UP000294743">
    <property type="component" value="Unassembled WGS sequence"/>
</dbReference>
<evidence type="ECO:0000313" key="4">
    <source>
        <dbReference type="Proteomes" id="UP000294743"/>
    </source>
</evidence>
<dbReference type="Gene3D" id="3.40.390.10">
    <property type="entry name" value="Collagenase (Catalytic Domain)"/>
    <property type="match status" value="1"/>
</dbReference>
<proteinExistence type="predicted"/>
<dbReference type="Gene3D" id="2.60.40.10">
    <property type="entry name" value="Immunoglobulins"/>
    <property type="match status" value="1"/>
</dbReference>
<dbReference type="InterPro" id="IPR024079">
    <property type="entry name" value="MetalloPept_cat_dom_sf"/>
</dbReference>
<evidence type="ECO:0008006" key="5">
    <source>
        <dbReference type="Google" id="ProtNLM"/>
    </source>
</evidence>
<dbReference type="RefSeq" id="WP_134170778.1">
    <property type="nucleotide sequence ID" value="NZ_SODD01000040.1"/>
</dbReference>
<dbReference type="GO" id="GO:0008237">
    <property type="term" value="F:metallopeptidase activity"/>
    <property type="evidence" value="ECO:0007669"/>
    <property type="project" value="InterPro"/>
</dbReference>
<organism evidence="3 4">
    <name type="scientific">Breznakia blatticola</name>
    <dbReference type="NCBI Taxonomy" id="1754012"/>
    <lineage>
        <taxon>Bacteria</taxon>
        <taxon>Bacillati</taxon>
        <taxon>Bacillota</taxon>
        <taxon>Erysipelotrichia</taxon>
        <taxon>Erysipelotrichales</taxon>
        <taxon>Erysipelotrichaceae</taxon>
        <taxon>Breznakia</taxon>
    </lineage>
</organism>
<comment type="caution">
    <text evidence="3">The sequence shown here is derived from an EMBL/GenBank/DDBJ whole genome shotgun (WGS) entry which is preliminary data.</text>
</comment>
<keyword evidence="2" id="KW-0732">Signal</keyword>
<dbReference type="OrthoDB" id="9819212at2"/>
<sequence length="379" mass="42584">MKKQITIVLVMLMIASGSMFSLNRFNENALANNAIEQKVDMQMEYDKPETIQKQIKEKFAQDNEKVIHIVSESARGTDSKLYDIYRVETISDSNPVIEAENPIAEHIYMVHVQMKDTKAPVIKANDLTLSVGDTFTTDDLEASAYDVVDGDLPIEYVKNDVDSTKAGTYEVIMEATDANHNTSRKSVQVVVNEVEQTTEEQSGYTGYSEPTNTVSTPAAPTYTTPALDRNNLYVRGWKIVVGNDVSDGVIRSYMSELQGLPAIFNNSNLHTITIDNSLSYPYLGMAYSDGRLWLNGSAYYSTTALHEMTHMYDYATNASGNLEGIFQAEKNNLPAKFSGNMRDNRYEWLANLVVYYYYDQGTLRAAAPHSYNYVRNLLN</sequence>
<feature type="signal peptide" evidence="2">
    <location>
        <begin position="1"/>
        <end position="21"/>
    </location>
</feature>
<protein>
    <recommendedName>
        <fullName evidence="5">Ig-like protein group 3</fullName>
    </recommendedName>
</protein>
<feature type="chain" id="PRO_5039091462" description="Ig-like protein group 3" evidence="2">
    <location>
        <begin position="22"/>
        <end position="379"/>
    </location>
</feature>
<evidence type="ECO:0000256" key="1">
    <source>
        <dbReference type="SAM" id="MobiDB-lite"/>
    </source>
</evidence>
<evidence type="ECO:0000256" key="2">
    <source>
        <dbReference type="SAM" id="SignalP"/>
    </source>
</evidence>
<feature type="region of interest" description="Disordered" evidence="1">
    <location>
        <begin position="197"/>
        <end position="221"/>
    </location>
</feature>
<dbReference type="InterPro" id="IPR013783">
    <property type="entry name" value="Ig-like_fold"/>
</dbReference>
<dbReference type="SUPFAM" id="SSF55486">
    <property type="entry name" value="Metalloproteases ('zincins'), catalytic domain"/>
    <property type="match status" value="1"/>
</dbReference>
<dbReference type="EMBL" id="SODD01000040">
    <property type="protein sequence ID" value="TDW14550.1"/>
    <property type="molecule type" value="Genomic_DNA"/>
</dbReference>
<feature type="compositionally biased region" description="Polar residues" evidence="1">
    <location>
        <begin position="202"/>
        <end position="215"/>
    </location>
</feature>